<dbReference type="GO" id="GO:0003682">
    <property type="term" value="F:chromatin binding"/>
    <property type="evidence" value="ECO:0007669"/>
    <property type="project" value="TreeGrafter"/>
</dbReference>
<dbReference type="GO" id="GO:0006281">
    <property type="term" value="P:DNA repair"/>
    <property type="evidence" value="ECO:0007669"/>
    <property type="project" value="UniProtKB-KW"/>
</dbReference>
<feature type="region of interest" description="Disordered" evidence="16">
    <location>
        <begin position="1007"/>
        <end position="1073"/>
    </location>
</feature>
<keyword evidence="20" id="KW-1185">Reference proteome</keyword>
<protein>
    <recommendedName>
        <fullName evidence="3">Chromatin modification-related protein EAF1</fullName>
    </recommendedName>
    <alternativeName>
        <fullName evidence="14">Chromatin modification-related protein eaf1</fullName>
    </alternativeName>
    <alternativeName>
        <fullName evidence="13 15">ESA1-associated factor 1</fullName>
    </alternativeName>
    <alternativeName>
        <fullName evidence="12">Vacuolar import and degradation protein 21</fullName>
    </alternativeName>
</protein>
<sequence length="1261" mass="141499">MPVQQGVTNEDKTIPDISHLSNTTQDEMGAQANVRNGIPLDTLRLSAIEQARSDASIIITRRKRKIAELYTVTTLRKLRSISSDEQVRSVKSDLEGFLERCDLERGIRFDMEMLKRDVGVDASTKKVAVTDLGSKPTLIGDSRSSLSEDASVKQTPSKVKSTVSERTPTPALTQLPPTQPIQSSKPQSQPSESQPVVQSGKPRVDLELITKLKSISQSQAELEAQNSSSIQSHNQAPNVPQSSDAQKHIPISQTPSHLPSLDSSGKESPKQPHIVISSDGHTLPKEAQNQGAQNLPHTRPQSHPLSQTQSSVTVASSSSSSDVPRHHSQYRQYHRAQQIPPRKAILDKIAKKPIVPVKKMSLFDPTNKEAIETLILVLKENLPAKVVESTPLSELYYLAQTLPLAQLIPAAHKVVTTSVFESAYTEGKINVIHSRIEDLKWQGKWSLRQPTKYTDPFKSSNKRTHWDNTMSEMSWMSTDFRELRKFKIATCAFIAESVMEYWKYGKVCCVKPAPIAFLHLEQDFEMDESFQEQSTEHETKESTASESIDISKLLERPDPSIEIKPYQLPQYSLEEFEELKQRSSSAFKPSLDIDDLKHNDHMLLDSLPAFTSFEHFNEDFERLPLAPVSRSLVPIEDDTWYTIYSKQQKDETPFVPSQQKGLFGFTSQKRLSTSIKPPEPPMLKYLDMRAPAIWLPEEDQKLIEYVNQFSFNWGIVSSHLQQGLTRRSYISNIERRSPWQCFERYIQLNDAFDINEMRGQFHNSAMQWLRAAHQLQATTKRRISPLGVGPESIQRGHKKLRWASVFDGIRKRMKKSENIVRPNNTQTRKVDDKVHEAPTPTPRELSDLKYQREKIMHESYLQDHNKRIPNGFHQRRMGTPASQGRSNSSQSTNTGPPPTPQIINSAPHTGHPQPGIQMQVAPQSADQIQASLSASPLVQQTMLNRAIAQSPMGNKIGASNFPQGQPPTMSQQQRMVPSSSNSQASRQYTPEQFQQLVQAQKQKKLQQQRQAQQQQQNLHQQGGQISITPDGVSQIISSSGRSNSNSIQMGASPGISSSSGQRSSSPSVDQVSKQFDRKHMAMLVTTLRKQNPSWPNDQVQTVAQQILISHQKKQDSAAVNGQRVAVSQSPQFQQRSLVPTPQQILEGSTSPNLNINQQLKMRPNGASMSQNQNVGLLPQSKQAQRRTLVPTPQQIQAQARAQALTQAQFQAQAQINPTLTPQEIQARQQQLQQQRKQQQSSNGSMQGQLGHNSNSNSNQGQ</sequence>
<evidence type="ECO:0000256" key="10">
    <source>
        <dbReference type="ARBA" id="ARBA00023242"/>
    </source>
</evidence>
<evidence type="ECO:0000256" key="1">
    <source>
        <dbReference type="ARBA" id="ARBA00004123"/>
    </source>
</evidence>
<feature type="region of interest" description="Disordered" evidence="16">
    <location>
        <begin position="817"/>
        <end position="846"/>
    </location>
</feature>
<dbReference type="InterPro" id="IPR009057">
    <property type="entry name" value="Homeodomain-like_sf"/>
</dbReference>
<feature type="compositionally biased region" description="Polar residues" evidence="16">
    <location>
        <begin position="219"/>
        <end position="244"/>
    </location>
</feature>
<feature type="domain" description="HSA" evidence="18">
    <location>
        <begin position="453"/>
        <end position="525"/>
    </location>
</feature>
<dbReference type="PROSITE" id="PS51204">
    <property type="entry name" value="HSA"/>
    <property type="match status" value="1"/>
</dbReference>
<evidence type="ECO:0000256" key="11">
    <source>
        <dbReference type="ARBA" id="ARBA00025178"/>
    </source>
</evidence>
<dbReference type="EMBL" id="JAEUBG010004343">
    <property type="protein sequence ID" value="KAH3681638.1"/>
    <property type="molecule type" value="Genomic_DNA"/>
</dbReference>
<dbReference type="SMART" id="SM00717">
    <property type="entry name" value="SANT"/>
    <property type="match status" value="1"/>
</dbReference>
<evidence type="ECO:0000256" key="7">
    <source>
        <dbReference type="ARBA" id="ARBA00023159"/>
    </source>
</evidence>
<evidence type="ECO:0000256" key="14">
    <source>
        <dbReference type="ARBA" id="ARBA00072841"/>
    </source>
</evidence>
<evidence type="ECO:0000256" key="6">
    <source>
        <dbReference type="ARBA" id="ARBA00023015"/>
    </source>
</evidence>
<dbReference type="Proteomes" id="UP000774326">
    <property type="component" value="Unassembled WGS sequence"/>
</dbReference>
<feature type="compositionally biased region" description="Low complexity" evidence="16">
    <location>
        <begin position="1033"/>
        <end position="1067"/>
    </location>
</feature>
<dbReference type="GO" id="GO:0005634">
    <property type="term" value="C:nucleus"/>
    <property type="evidence" value="ECO:0007669"/>
    <property type="project" value="UniProtKB-SubCell"/>
</dbReference>
<dbReference type="InterPro" id="IPR001005">
    <property type="entry name" value="SANT/Myb"/>
</dbReference>
<dbReference type="FunFam" id="1.10.10.60:FF:000484">
    <property type="entry name" value="Chromatin modification-related protein EAF1"/>
    <property type="match status" value="1"/>
</dbReference>
<feature type="region of interest" description="Disordered" evidence="16">
    <location>
        <begin position="953"/>
        <end position="989"/>
    </location>
</feature>
<evidence type="ECO:0000256" key="9">
    <source>
        <dbReference type="ARBA" id="ARBA00023204"/>
    </source>
</evidence>
<feature type="compositionally biased region" description="Polar residues" evidence="16">
    <location>
        <begin position="251"/>
        <end position="263"/>
    </location>
</feature>
<feature type="compositionally biased region" description="Polar residues" evidence="16">
    <location>
        <begin position="960"/>
        <end position="989"/>
    </location>
</feature>
<evidence type="ECO:0000313" key="20">
    <source>
        <dbReference type="Proteomes" id="UP000774326"/>
    </source>
</evidence>
<dbReference type="OrthoDB" id="5364245at2759"/>
<keyword evidence="5" id="KW-0156">Chromatin regulator</keyword>
<proteinExistence type="inferred from homology"/>
<dbReference type="SMART" id="SM00573">
    <property type="entry name" value="HSA"/>
    <property type="match status" value="1"/>
</dbReference>
<feature type="compositionally biased region" description="Low complexity" evidence="16">
    <location>
        <begin position="167"/>
        <end position="199"/>
    </location>
</feature>
<dbReference type="GO" id="GO:0006325">
    <property type="term" value="P:chromatin organization"/>
    <property type="evidence" value="ECO:0007669"/>
    <property type="project" value="UniProtKB-KW"/>
</dbReference>
<gene>
    <name evidence="19" type="ORF">WICPIJ_007398</name>
</gene>
<reference evidence="19" key="2">
    <citation type="submission" date="2021-01" db="EMBL/GenBank/DDBJ databases">
        <authorList>
            <person name="Schikora-Tamarit M.A."/>
        </authorList>
    </citation>
    <scope>NUCLEOTIDE SEQUENCE</scope>
    <source>
        <strain evidence="19">CBS2887</strain>
    </source>
</reference>
<dbReference type="SUPFAM" id="SSF46689">
    <property type="entry name" value="Homeodomain-like"/>
    <property type="match status" value="1"/>
</dbReference>
<comment type="subcellular location">
    <subcellularLocation>
        <location evidence="1">Nucleus</location>
    </subcellularLocation>
</comment>
<accession>A0A9P8Q0B5</accession>
<feature type="region of interest" description="Disordered" evidence="16">
    <location>
        <begin position="137"/>
        <end position="202"/>
    </location>
</feature>
<organism evidence="19 20">
    <name type="scientific">Wickerhamomyces pijperi</name>
    <name type="common">Yeast</name>
    <name type="synonym">Pichia pijperi</name>
    <dbReference type="NCBI Taxonomy" id="599730"/>
    <lineage>
        <taxon>Eukaryota</taxon>
        <taxon>Fungi</taxon>
        <taxon>Dikarya</taxon>
        <taxon>Ascomycota</taxon>
        <taxon>Saccharomycotina</taxon>
        <taxon>Saccharomycetes</taxon>
        <taxon>Phaffomycetales</taxon>
        <taxon>Wickerhamomycetaceae</taxon>
        <taxon>Wickerhamomyces</taxon>
    </lineage>
</organism>
<feature type="region of interest" description="Disordered" evidence="16">
    <location>
        <begin position="1"/>
        <end position="23"/>
    </location>
</feature>
<dbReference type="Gene3D" id="1.10.10.60">
    <property type="entry name" value="Homeodomain-like"/>
    <property type="match status" value="1"/>
</dbReference>
<comment type="caution">
    <text evidence="19">The sequence shown here is derived from an EMBL/GenBank/DDBJ whole genome shotgun (WGS) entry which is preliminary data.</text>
</comment>
<evidence type="ECO:0000256" key="13">
    <source>
        <dbReference type="ARBA" id="ARBA00032084"/>
    </source>
</evidence>
<feature type="domain" description="Myb-like" evidence="17">
    <location>
        <begin position="694"/>
        <end position="749"/>
    </location>
</feature>
<feature type="compositionally biased region" description="Low complexity" evidence="16">
    <location>
        <begin position="1007"/>
        <end position="1024"/>
    </location>
</feature>
<dbReference type="InterPro" id="IPR014012">
    <property type="entry name" value="HSA_dom"/>
</dbReference>
<dbReference type="PANTHER" id="PTHR46459">
    <property type="entry name" value="E1A-BINDING PROTEIN P400-RELATED"/>
    <property type="match status" value="1"/>
</dbReference>
<keyword evidence="4" id="KW-0227">DNA damage</keyword>
<evidence type="ECO:0000259" key="17">
    <source>
        <dbReference type="PROSITE" id="PS50090"/>
    </source>
</evidence>
<dbReference type="CDD" id="cd00167">
    <property type="entry name" value="SANT"/>
    <property type="match status" value="1"/>
</dbReference>
<evidence type="ECO:0000256" key="12">
    <source>
        <dbReference type="ARBA" id="ARBA00029670"/>
    </source>
</evidence>
<feature type="region of interest" description="Disordered" evidence="16">
    <location>
        <begin position="528"/>
        <end position="551"/>
    </location>
</feature>
<evidence type="ECO:0000256" key="3">
    <source>
        <dbReference type="ARBA" id="ARBA00018561"/>
    </source>
</evidence>
<keyword evidence="9" id="KW-0234">DNA repair</keyword>
<evidence type="ECO:0000256" key="5">
    <source>
        <dbReference type="ARBA" id="ARBA00022853"/>
    </source>
</evidence>
<dbReference type="Pfam" id="PF13921">
    <property type="entry name" value="Myb_DNA-bind_6"/>
    <property type="match status" value="1"/>
</dbReference>
<feature type="compositionally biased region" description="Polar residues" evidence="16">
    <location>
        <begin position="287"/>
        <end position="305"/>
    </location>
</feature>
<dbReference type="AlphaFoldDB" id="A0A9P8Q0B5"/>
<dbReference type="PROSITE" id="PS50090">
    <property type="entry name" value="MYB_LIKE"/>
    <property type="match status" value="1"/>
</dbReference>
<reference evidence="19" key="1">
    <citation type="journal article" date="2021" name="Open Biol.">
        <title>Shared evolutionary footprints suggest mitochondrial oxidative damage underlies multiple complex I losses in fungi.</title>
        <authorList>
            <person name="Schikora-Tamarit M.A."/>
            <person name="Marcet-Houben M."/>
            <person name="Nosek J."/>
            <person name="Gabaldon T."/>
        </authorList>
    </citation>
    <scope>NUCLEOTIDE SEQUENCE</scope>
    <source>
        <strain evidence="19">CBS2887</strain>
    </source>
</reference>
<evidence type="ECO:0000256" key="2">
    <source>
        <dbReference type="ARBA" id="ARBA00008913"/>
    </source>
</evidence>
<feature type="compositionally biased region" description="Polar residues" evidence="16">
    <location>
        <begin position="880"/>
        <end position="894"/>
    </location>
</feature>
<feature type="region of interest" description="Disordered" evidence="16">
    <location>
        <begin position="219"/>
        <end position="337"/>
    </location>
</feature>
<keyword evidence="8" id="KW-0804">Transcription</keyword>
<feature type="compositionally biased region" description="Polar residues" evidence="16">
    <location>
        <begin position="142"/>
        <end position="166"/>
    </location>
</feature>
<evidence type="ECO:0000256" key="15">
    <source>
        <dbReference type="ARBA" id="ARBA00082479"/>
    </source>
</evidence>
<dbReference type="Pfam" id="PF07529">
    <property type="entry name" value="HSA"/>
    <property type="match status" value="1"/>
</dbReference>
<comment type="function">
    <text evidence="11">Component of the NuA4 histone acetyltransferase complex which is involved in transcriptional activation of selected genes principally by acetylation of nucleosomal histone H4 and H2A. The NuA4 complex is also involved in DNA repair.</text>
</comment>
<keyword evidence="10" id="KW-0539">Nucleus</keyword>
<evidence type="ECO:0000259" key="18">
    <source>
        <dbReference type="PROSITE" id="PS51204"/>
    </source>
</evidence>
<evidence type="ECO:0000256" key="4">
    <source>
        <dbReference type="ARBA" id="ARBA00022763"/>
    </source>
</evidence>
<name>A0A9P8Q0B5_WICPI</name>
<feature type="region of interest" description="Disordered" evidence="16">
    <location>
        <begin position="1222"/>
        <end position="1261"/>
    </location>
</feature>
<evidence type="ECO:0000313" key="19">
    <source>
        <dbReference type="EMBL" id="KAH3681638.1"/>
    </source>
</evidence>
<dbReference type="PANTHER" id="PTHR46459:SF1">
    <property type="entry name" value="E1A-BINDING PROTEIN P400"/>
    <property type="match status" value="1"/>
</dbReference>
<feature type="region of interest" description="Disordered" evidence="16">
    <location>
        <begin position="863"/>
        <end position="926"/>
    </location>
</feature>
<keyword evidence="7" id="KW-0010">Activator</keyword>
<feature type="compositionally biased region" description="Basic and acidic residues" evidence="16">
    <location>
        <begin position="534"/>
        <end position="543"/>
    </location>
</feature>
<dbReference type="GO" id="GO:0035267">
    <property type="term" value="C:NuA4 histone acetyltransferase complex"/>
    <property type="evidence" value="ECO:0007669"/>
    <property type="project" value="UniProtKB-ARBA"/>
</dbReference>
<feature type="compositionally biased region" description="Low complexity" evidence="16">
    <location>
        <begin position="306"/>
        <end position="321"/>
    </location>
</feature>
<keyword evidence="6" id="KW-0805">Transcription regulation</keyword>
<evidence type="ECO:0000256" key="16">
    <source>
        <dbReference type="SAM" id="MobiDB-lite"/>
    </source>
</evidence>
<evidence type="ECO:0000256" key="8">
    <source>
        <dbReference type="ARBA" id="ARBA00023163"/>
    </source>
</evidence>
<comment type="similarity">
    <text evidence="2">Belongs to the EAF1 family.</text>
</comment>